<evidence type="ECO:0000259" key="4">
    <source>
        <dbReference type="Pfam" id="PF02230"/>
    </source>
</evidence>
<dbReference type="PANTHER" id="PTHR10655">
    <property type="entry name" value="LYSOPHOSPHOLIPASE-RELATED"/>
    <property type="match status" value="1"/>
</dbReference>
<accession>A0A085VFG9</accession>
<dbReference type="RefSeq" id="WP_032629967.1">
    <property type="nucleotide sequence ID" value="NZ_JPQU01000047.1"/>
</dbReference>
<evidence type="ECO:0000256" key="2">
    <source>
        <dbReference type="ARBA" id="ARBA00022801"/>
    </source>
</evidence>
<sequence length="241" mass="26447">MLKFFAVLLLAFTGFAQAALPLQTDLPLSYVAQINSDAQDRPLVIFMHGYGSNELDLFGINYALSKDYNYLSVRAPVSLGEDRYQWFTKNPQSADYDGVTVDLKRSGESLSQFIEQATQKYHTQASKVFLVGFSQGAMMTYEVALRHPQQVGGIAALSGKVLPVLKSELKADPALKNLQVFIGHGNADPRVPYNGATEANSYLKTLGVKPELHSYAGVGHTISQAEVGDLKVWLESKIKSK</sequence>
<dbReference type="Gene3D" id="3.40.50.1820">
    <property type="entry name" value="alpha/beta hydrolase"/>
    <property type="match status" value="1"/>
</dbReference>
<dbReference type="Proteomes" id="UP000028631">
    <property type="component" value="Unassembled WGS sequence"/>
</dbReference>
<dbReference type="SUPFAM" id="SSF53474">
    <property type="entry name" value="alpha/beta-Hydrolases"/>
    <property type="match status" value="1"/>
</dbReference>
<organism evidence="5 6">
    <name type="scientific">Pseudomonas syringae</name>
    <dbReference type="NCBI Taxonomy" id="317"/>
    <lineage>
        <taxon>Bacteria</taxon>
        <taxon>Pseudomonadati</taxon>
        <taxon>Pseudomonadota</taxon>
        <taxon>Gammaproteobacteria</taxon>
        <taxon>Pseudomonadales</taxon>
        <taxon>Pseudomonadaceae</taxon>
        <taxon>Pseudomonas</taxon>
    </lineage>
</organism>
<protein>
    <submittedName>
        <fullName evidence="5">Phospholipase</fullName>
    </submittedName>
</protein>
<dbReference type="InterPro" id="IPR050565">
    <property type="entry name" value="LYPA1-2/EST-like"/>
</dbReference>
<dbReference type="GO" id="GO:0016787">
    <property type="term" value="F:hydrolase activity"/>
    <property type="evidence" value="ECO:0007669"/>
    <property type="project" value="UniProtKB-KW"/>
</dbReference>
<dbReference type="PATRIC" id="fig|317.175.peg.3617"/>
<dbReference type="OrthoDB" id="9801763at2"/>
<dbReference type="EMBL" id="JPQU01000047">
    <property type="protein sequence ID" value="KFE54182.1"/>
    <property type="molecule type" value="Genomic_DNA"/>
</dbReference>
<evidence type="ECO:0000256" key="1">
    <source>
        <dbReference type="ARBA" id="ARBA00006499"/>
    </source>
</evidence>
<feature type="signal peptide" evidence="3">
    <location>
        <begin position="1"/>
        <end position="18"/>
    </location>
</feature>
<keyword evidence="3" id="KW-0732">Signal</keyword>
<proteinExistence type="inferred from homology"/>
<dbReference type="InterPro" id="IPR029058">
    <property type="entry name" value="AB_hydrolase_fold"/>
</dbReference>
<evidence type="ECO:0000313" key="6">
    <source>
        <dbReference type="Proteomes" id="UP000028631"/>
    </source>
</evidence>
<evidence type="ECO:0000256" key="3">
    <source>
        <dbReference type="SAM" id="SignalP"/>
    </source>
</evidence>
<feature type="chain" id="PRO_5001798806" evidence="3">
    <location>
        <begin position="19"/>
        <end position="241"/>
    </location>
</feature>
<dbReference type="PANTHER" id="PTHR10655:SF17">
    <property type="entry name" value="LYSOPHOSPHOLIPASE-LIKE PROTEIN 1"/>
    <property type="match status" value="1"/>
</dbReference>
<dbReference type="AlphaFoldDB" id="A0A085VFG9"/>
<dbReference type="Pfam" id="PF02230">
    <property type="entry name" value="Abhydrolase_2"/>
    <property type="match status" value="1"/>
</dbReference>
<comment type="similarity">
    <text evidence="1">Belongs to the AB hydrolase superfamily. AB hydrolase 2 family.</text>
</comment>
<dbReference type="InterPro" id="IPR003140">
    <property type="entry name" value="PLipase/COase/thioEstase"/>
</dbReference>
<name>A0A085VFG9_PSESX</name>
<comment type="caution">
    <text evidence="5">The sequence shown here is derived from an EMBL/GenBank/DDBJ whole genome shotgun (WGS) entry which is preliminary data.</text>
</comment>
<evidence type="ECO:0000313" key="5">
    <source>
        <dbReference type="EMBL" id="KFE54182.1"/>
    </source>
</evidence>
<keyword evidence="6" id="KW-1185">Reference proteome</keyword>
<gene>
    <name evidence="5" type="ORF">IV01_17360</name>
</gene>
<keyword evidence="2" id="KW-0378">Hydrolase</keyword>
<reference evidence="5 6" key="1">
    <citation type="submission" date="2014-07" db="EMBL/GenBank/DDBJ databases">
        <title>Draft Genome Sequences of Environmental Pseudomonas syringae strains.</title>
        <authorList>
            <person name="Baltrus D.A."/>
            <person name="Berge O."/>
            <person name="Morris C."/>
        </authorList>
    </citation>
    <scope>NUCLEOTIDE SEQUENCE [LARGE SCALE GENOMIC DNA]</scope>
    <source>
        <strain evidence="5 6">GAW0119</strain>
    </source>
</reference>
<feature type="domain" description="Phospholipase/carboxylesterase/thioesterase" evidence="4">
    <location>
        <begin position="35"/>
        <end position="235"/>
    </location>
</feature>